<organism evidence="5 6">
    <name type="scientific">Aquirhabdus parva</name>
    <dbReference type="NCBI Taxonomy" id="2283318"/>
    <lineage>
        <taxon>Bacteria</taxon>
        <taxon>Pseudomonadati</taxon>
        <taxon>Pseudomonadota</taxon>
        <taxon>Gammaproteobacteria</taxon>
        <taxon>Moraxellales</taxon>
        <taxon>Moraxellaceae</taxon>
        <taxon>Aquirhabdus</taxon>
    </lineage>
</organism>
<keyword evidence="1" id="KW-0479">Metal-binding</keyword>
<dbReference type="InterPro" id="IPR016192">
    <property type="entry name" value="APOBEC/CMP_deaminase_Zn-bd"/>
</dbReference>
<dbReference type="FunFam" id="3.40.140.10:FF:000051">
    <property type="entry name" value="Nucleoside deaminase"/>
    <property type="match status" value="1"/>
</dbReference>
<dbReference type="PROSITE" id="PS51747">
    <property type="entry name" value="CYT_DCMP_DEAMINASES_2"/>
    <property type="match status" value="1"/>
</dbReference>
<dbReference type="Proteomes" id="UP000253940">
    <property type="component" value="Chromosome"/>
</dbReference>
<evidence type="ECO:0000256" key="1">
    <source>
        <dbReference type="ARBA" id="ARBA00022723"/>
    </source>
</evidence>
<name>A0A345P873_9GAMM</name>
<evidence type="ECO:0000313" key="5">
    <source>
        <dbReference type="EMBL" id="AXI03482.1"/>
    </source>
</evidence>
<protein>
    <submittedName>
        <fullName evidence="5">Nucleoside deaminase</fullName>
    </submittedName>
</protein>
<evidence type="ECO:0000313" key="6">
    <source>
        <dbReference type="Proteomes" id="UP000253940"/>
    </source>
</evidence>
<reference evidence="5 6" key="1">
    <citation type="submission" date="2018-07" db="EMBL/GenBank/DDBJ databases">
        <title>Genome sequencing of Moraxellaceae gen. HYN0046.</title>
        <authorList>
            <person name="Kim M."/>
            <person name="Yi H."/>
        </authorList>
    </citation>
    <scope>NUCLEOTIDE SEQUENCE [LARGE SCALE GENOMIC DNA]</scope>
    <source>
        <strain evidence="5 6">HYN0046</strain>
    </source>
</reference>
<proteinExistence type="predicted"/>
<evidence type="ECO:0000256" key="2">
    <source>
        <dbReference type="ARBA" id="ARBA00022801"/>
    </source>
</evidence>
<dbReference type="GO" id="GO:0008270">
    <property type="term" value="F:zinc ion binding"/>
    <property type="evidence" value="ECO:0007669"/>
    <property type="project" value="InterPro"/>
</dbReference>
<dbReference type="Pfam" id="PF00383">
    <property type="entry name" value="dCMP_cyt_deam_1"/>
    <property type="match status" value="1"/>
</dbReference>
<feature type="domain" description="CMP/dCMP-type deaminase" evidence="4">
    <location>
        <begin position="22"/>
        <end position="133"/>
    </location>
</feature>
<keyword evidence="3" id="KW-0862">Zinc</keyword>
<dbReference type="OrthoDB" id="9802676at2"/>
<dbReference type="KEGG" id="mbah:HYN46_11915"/>
<dbReference type="InterPro" id="IPR002125">
    <property type="entry name" value="CMP_dCMP_dom"/>
</dbReference>
<keyword evidence="2" id="KW-0378">Hydrolase</keyword>
<evidence type="ECO:0000259" key="4">
    <source>
        <dbReference type="PROSITE" id="PS51747"/>
    </source>
</evidence>
<dbReference type="PANTHER" id="PTHR11079">
    <property type="entry name" value="CYTOSINE DEAMINASE FAMILY MEMBER"/>
    <property type="match status" value="1"/>
</dbReference>
<dbReference type="InterPro" id="IPR016193">
    <property type="entry name" value="Cytidine_deaminase-like"/>
</dbReference>
<dbReference type="GO" id="GO:0005737">
    <property type="term" value="C:cytoplasm"/>
    <property type="evidence" value="ECO:0007669"/>
    <property type="project" value="TreeGrafter"/>
</dbReference>
<dbReference type="GO" id="GO:0016787">
    <property type="term" value="F:hydrolase activity"/>
    <property type="evidence" value="ECO:0007669"/>
    <property type="project" value="UniProtKB-KW"/>
</dbReference>
<dbReference type="CDD" id="cd01285">
    <property type="entry name" value="nucleoside_deaminase"/>
    <property type="match status" value="1"/>
</dbReference>
<dbReference type="PROSITE" id="PS00903">
    <property type="entry name" value="CYT_DCMP_DEAMINASES_1"/>
    <property type="match status" value="1"/>
</dbReference>
<dbReference type="Gene3D" id="3.40.140.10">
    <property type="entry name" value="Cytidine Deaminase, domain 2"/>
    <property type="match status" value="1"/>
</dbReference>
<accession>A0A345P873</accession>
<dbReference type="RefSeq" id="WP_114899590.1">
    <property type="nucleotide sequence ID" value="NZ_CP031222.1"/>
</dbReference>
<evidence type="ECO:0000256" key="3">
    <source>
        <dbReference type="ARBA" id="ARBA00022833"/>
    </source>
</evidence>
<dbReference type="EMBL" id="CP031222">
    <property type="protein sequence ID" value="AXI03482.1"/>
    <property type="molecule type" value="Genomic_DNA"/>
</dbReference>
<dbReference type="SUPFAM" id="SSF53927">
    <property type="entry name" value="Cytidine deaminase-like"/>
    <property type="match status" value="1"/>
</dbReference>
<sequence length="177" mass="18911">MNTEIEAAINTSAPVETQSLSIRDQDFLRQAIALSQQSREQGKHPFAAIVVNPDGKIVAQAGNNSLPPEGDPTRHAEIVAVGMAAKILTPHEMQGCTLYTNAEPCAMCAGGIYWGGIGRVVYGISEVHLLEITGNHPENPTLSLPCRQVFASGQRPTTVIGPCLIEEAAAVHEGFWK</sequence>
<dbReference type="PANTHER" id="PTHR11079:SF149">
    <property type="entry name" value="TRNA-SPECIFIC ADENOSINE DEAMINASE 2"/>
    <property type="match status" value="1"/>
</dbReference>
<gene>
    <name evidence="5" type="ORF">HYN46_11915</name>
</gene>
<keyword evidence="6" id="KW-1185">Reference proteome</keyword>
<dbReference type="AlphaFoldDB" id="A0A345P873"/>